<keyword evidence="5" id="KW-0720">Serine protease</keyword>
<organism evidence="10 11">
    <name type="scientific">Nocardiopsis kunsanensis</name>
    <dbReference type="NCBI Taxonomy" id="141693"/>
    <lineage>
        <taxon>Bacteria</taxon>
        <taxon>Bacillati</taxon>
        <taxon>Actinomycetota</taxon>
        <taxon>Actinomycetes</taxon>
        <taxon>Streptosporangiales</taxon>
        <taxon>Nocardiopsidaceae</taxon>
        <taxon>Nocardiopsis</taxon>
    </lineage>
</organism>
<feature type="compositionally biased region" description="Basic and acidic residues" evidence="8">
    <location>
        <begin position="520"/>
        <end position="531"/>
    </location>
</feature>
<dbReference type="RefSeq" id="WP_193517586.1">
    <property type="nucleotide sequence ID" value="NZ_BMXL01000005.1"/>
</dbReference>
<dbReference type="GO" id="GO:0016020">
    <property type="term" value="C:membrane"/>
    <property type="evidence" value="ECO:0007669"/>
    <property type="project" value="UniProtKB-SubCell"/>
</dbReference>
<evidence type="ECO:0000256" key="1">
    <source>
        <dbReference type="ARBA" id="ARBA00004370"/>
    </source>
</evidence>
<name>A0A919CGB3_9ACTN</name>
<evidence type="ECO:0000256" key="2">
    <source>
        <dbReference type="ARBA" id="ARBA00008683"/>
    </source>
</evidence>
<dbReference type="PANTHER" id="PTHR33209">
    <property type="entry name" value="PROTEASE 4"/>
    <property type="match status" value="1"/>
</dbReference>
<sequence length="573" mass="62007">MVDLAKITEPLSLKRFVPGPKAPLVLELDLTEGVTDENPGDPLGQLLNRRKQHYLEVIKGLRRGARDPRVAALVVRVDARSFHTARAQELRDCIADFRSTGKTAVAWADTFGEADNGNLPYYIATAFSRVIMAPTGLLGLTGMQWQQVFAKGAADKLDVDFEVGRRHEYKSAMDTYTETGFTDAHREAVDAILESVNGQLVKAVSETRGLTEERVRELVDRGPVLAGEALEAGLVDRLGYRDQVYADLLEEVRQEHGVEPRLQFVTRYHRRHAPQPRPRAAGGPDYIAVISAGGAIMLGKSRRSALSGGTVMGSDTVGAAFRAARQDPQVKGVVFRVDSGGGSAVASDLIRRESELTRQAGKPVVTTMGGVAGSGGYYVALGSDAIVAQPGTITGSIGVITGKAVYGRLMERLGLTTDSAARGEHAGMFSSDRRFTESEWERINAILDSTYEDFVTKVARARGRTWDEIHEVAKGRIWTGADAHERGLVDELGGLETAIRLVRDRVGAGALPVRGFPRTHPLDQLRRHESSEDLSAADPETTLSPWGALADVAAQLGLPETGPLTMPGSWDLR</sequence>
<evidence type="ECO:0000256" key="4">
    <source>
        <dbReference type="ARBA" id="ARBA00022801"/>
    </source>
</evidence>
<dbReference type="Gene3D" id="3.90.226.10">
    <property type="entry name" value="2-enoyl-CoA Hydratase, Chain A, domain 1"/>
    <property type="match status" value="3"/>
</dbReference>
<feature type="domain" description="Peptidase S49" evidence="9">
    <location>
        <begin position="358"/>
        <end position="505"/>
    </location>
</feature>
<evidence type="ECO:0000256" key="7">
    <source>
        <dbReference type="PIRSR" id="PIRSR001217-1"/>
    </source>
</evidence>
<dbReference type="GO" id="GO:0006465">
    <property type="term" value="P:signal peptide processing"/>
    <property type="evidence" value="ECO:0007669"/>
    <property type="project" value="InterPro"/>
</dbReference>
<dbReference type="NCBIfam" id="TIGR00706">
    <property type="entry name" value="SppA_dom"/>
    <property type="match status" value="1"/>
</dbReference>
<gene>
    <name evidence="10" type="primary">sppA</name>
    <name evidence="10" type="ORF">GCM10007147_13760</name>
</gene>
<dbReference type="Proteomes" id="UP000654947">
    <property type="component" value="Unassembled WGS sequence"/>
</dbReference>
<feature type="region of interest" description="Disordered" evidence="8">
    <location>
        <begin position="517"/>
        <end position="541"/>
    </location>
</feature>
<dbReference type="InterPro" id="IPR047217">
    <property type="entry name" value="S49_SppA_67K_type_N"/>
</dbReference>
<proteinExistence type="inferred from homology"/>
<evidence type="ECO:0000256" key="8">
    <source>
        <dbReference type="SAM" id="MobiDB-lite"/>
    </source>
</evidence>
<evidence type="ECO:0000256" key="6">
    <source>
        <dbReference type="ARBA" id="ARBA00023136"/>
    </source>
</evidence>
<dbReference type="CDD" id="cd07018">
    <property type="entry name" value="S49_SppA_67K_type"/>
    <property type="match status" value="1"/>
</dbReference>
<dbReference type="CDD" id="cd07023">
    <property type="entry name" value="S49_Sppa_N_C"/>
    <property type="match status" value="1"/>
</dbReference>
<protein>
    <submittedName>
        <fullName evidence="10">Signal peptide peptidase SppA</fullName>
    </submittedName>
</protein>
<feature type="domain" description="Peptidase S49" evidence="9">
    <location>
        <begin position="98"/>
        <end position="252"/>
    </location>
</feature>
<feature type="active site" description="Proton donor/acceptor" evidence="7">
    <location>
        <position position="170"/>
    </location>
</feature>
<dbReference type="EMBL" id="BMXL01000005">
    <property type="protein sequence ID" value="GHD20933.1"/>
    <property type="molecule type" value="Genomic_DNA"/>
</dbReference>
<keyword evidence="11" id="KW-1185">Reference proteome</keyword>
<dbReference type="InterPro" id="IPR029045">
    <property type="entry name" value="ClpP/crotonase-like_dom_sf"/>
</dbReference>
<comment type="caution">
    <text evidence="10">The sequence shown here is derived from an EMBL/GenBank/DDBJ whole genome shotgun (WGS) entry which is preliminary data.</text>
</comment>
<dbReference type="SUPFAM" id="SSF52096">
    <property type="entry name" value="ClpP/crotonase"/>
    <property type="match status" value="2"/>
</dbReference>
<feature type="active site" description="Nucleophile" evidence="7">
    <location>
        <position position="374"/>
    </location>
</feature>
<reference evidence="10 11" key="1">
    <citation type="journal article" date="2014" name="Int. J. Syst. Evol. Microbiol.">
        <title>Complete genome sequence of Corynebacterium casei LMG S-19264T (=DSM 44701T), isolated from a smear-ripened cheese.</title>
        <authorList>
            <consortium name="US DOE Joint Genome Institute (JGI-PGF)"/>
            <person name="Walter F."/>
            <person name="Albersmeier A."/>
            <person name="Kalinowski J."/>
            <person name="Ruckert C."/>
        </authorList>
    </citation>
    <scope>NUCLEOTIDE SEQUENCE [LARGE SCALE GENOMIC DNA]</scope>
    <source>
        <strain evidence="10 11">KCTC 19473</strain>
    </source>
</reference>
<dbReference type="InterPro" id="IPR002142">
    <property type="entry name" value="Peptidase_S49"/>
</dbReference>
<dbReference type="InterPro" id="IPR047272">
    <property type="entry name" value="S49_SppA_C"/>
</dbReference>
<dbReference type="InterPro" id="IPR004635">
    <property type="entry name" value="Pept_S49_SppA"/>
</dbReference>
<dbReference type="InterPro" id="IPR004634">
    <property type="entry name" value="Pept_S49_pIV"/>
</dbReference>
<evidence type="ECO:0000259" key="9">
    <source>
        <dbReference type="Pfam" id="PF01343"/>
    </source>
</evidence>
<accession>A0A919CGB3</accession>
<comment type="subcellular location">
    <subcellularLocation>
        <location evidence="1">Membrane</location>
    </subcellularLocation>
</comment>
<evidence type="ECO:0000313" key="10">
    <source>
        <dbReference type="EMBL" id="GHD20933.1"/>
    </source>
</evidence>
<keyword evidence="3" id="KW-0645">Protease</keyword>
<dbReference type="AlphaFoldDB" id="A0A919CGB3"/>
<evidence type="ECO:0000313" key="11">
    <source>
        <dbReference type="Proteomes" id="UP000654947"/>
    </source>
</evidence>
<evidence type="ECO:0000256" key="3">
    <source>
        <dbReference type="ARBA" id="ARBA00022670"/>
    </source>
</evidence>
<evidence type="ECO:0000256" key="5">
    <source>
        <dbReference type="ARBA" id="ARBA00022825"/>
    </source>
</evidence>
<comment type="similarity">
    <text evidence="2">Belongs to the peptidase S49 family.</text>
</comment>
<dbReference type="PANTHER" id="PTHR33209:SF1">
    <property type="entry name" value="PEPTIDASE S49 DOMAIN-CONTAINING PROTEIN"/>
    <property type="match status" value="1"/>
</dbReference>
<dbReference type="GO" id="GO:0008236">
    <property type="term" value="F:serine-type peptidase activity"/>
    <property type="evidence" value="ECO:0007669"/>
    <property type="project" value="UniProtKB-KW"/>
</dbReference>
<keyword evidence="6" id="KW-0472">Membrane</keyword>
<dbReference type="Pfam" id="PF01343">
    <property type="entry name" value="Peptidase_S49"/>
    <property type="match status" value="2"/>
</dbReference>
<keyword evidence="4" id="KW-0378">Hydrolase</keyword>
<dbReference type="PIRSF" id="PIRSF001217">
    <property type="entry name" value="Protease_4_SppA"/>
    <property type="match status" value="1"/>
</dbReference>